<proteinExistence type="inferred from homology"/>
<dbReference type="InterPro" id="IPR029058">
    <property type="entry name" value="AB_hydrolase_fold"/>
</dbReference>
<keyword evidence="4" id="KW-1015">Disulfide bond</keyword>
<dbReference type="PRINTS" id="PR00823">
    <property type="entry name" value="PANCLIPASE"/>
</dbReference>
<protein>
    <recommendedName>
        <fullName evidence="7">Lipase domain-containing protein</fullName>
    </recommendedName>
</protein>
<feature type="chain" id="PRO_5036699324" description="Lipase domain-containing protein" evidence="6">
    <location>
        <begin position="23"/>
        <end position="347"/>
    </location>
</feature>
<evidence type="ECO:0000313" key="9">
    <source>
        <dbReference type="Proteomes" id="UP000887568"/>
    </source>
</evidence>
<dbReference type="OrthoDB" id="199913at2759"/>
<dbReference type="PANTHER" id="PTHR11610">
    <property type="entry name" value="LIPASE"/>
    <property type="match status" value="1"/>
</dbReference>
<dbReference type="GO" id="GO:0016042">
    <property type="term" value="P:lipid catabolic process"/>
    <property type="evidence" value="ECO:0007669"/>
    <property type="project" value="TreeGrafter"/>
</dbReference>
<keyword evidence="9" id="KW-1185">Reference proteome</keyword>
<organism evidence="8 9">
    <name type="scientific">Patiria miniata</name>
    <name type="common">Bat star</name>
    <name type="synonym">Asterina miniata</name>
    <dbReference type="NCBI Taxonomy" id="46514"/>
    <lineage>
        <taxon>Eukaryota</taxon>
        <taxon>Metazoa</taxon>
        <taxon>Echinodermata</taxon>
        <taxon>Eleutherozoa</taxon>
        <taxon>Asterozoa</taxon>
        <taxon>Asteroidea</taxon>
        <taxon>Valvatacea</taxon>
        <taxon>Valvatida</taxon>
        <taxon>Asterinidae</taxon>
        <taxon>Patiria</taxon>
    </lineage>
</organism>
<dbReference type="PRINTS" id="PR00821">
    <property type="entry name" value="TAGLIPASE"/>
</dbReference>
<feature type="domain" description="Lipase" evidence="7">
    <location>
        <begin position="24"/>
        <end position="343"/>
    </location>
</feature>
<dbReference type="SUPFAM" id="SSF53474">
    <property type="entry name" value="alpha/beta-Hydrolases"/>
    <property type="match status" value="1"/>
</dbReference>
<evidence type="ECO:0000259" key="7">
    <source>
        <dbReference type="Pfam" id="PF00151"/>
    </source>
</evidence>
<name>A0A914BCQ8_PATMI</name>
<dbReference type="EnsemblMetazoa" id="XM_038217702.1">
    <property type="protein sequence ID" value="XP_038073630.1"/>
    <property type="gene ID" value="LOC119741804"/>
</dbReference>
<dbReference type="AlphaFoldDB" id="A0A914BCQ8"/>
<keyword evidence="3" id="KW-0964">Secreted</keyword>
<dbReference type="OMA" id="WARYQAG"/>
<sequence>MHILTSLLFVWMTGCLVKPGFTEEVCYGDIGCFTDEAPFDVFFRFPPMSPEYINTEFLLYTRLNPSLYMKVDRTDPASVEYSTFSPRRRTVFIIHGFTEKGSRAEWMKEMKDTLLEAENLNVFLVDWASGSRNLYTQSVQNTRVVGRVIAKFIQFLNTETGASFDQIHLIGHSLGAHISGYAGAYQPGIARITGLDPAGPNFRDNDPACRLDPTDAIFVDNIHSDGETLLELGMGLQQPLGDVDFYPNGGKEQPGCPKTVSDKLDDTESELKCSHFRAVYYFTESIQTTQCQFASYPCSSWDEFLNGQCSDCGALGCPSMGYRADSTLARGKFYLQTASQEPYCQDK</sequence>
<dbReference type="GO" id="GO:0005615">
    <property type="term" value="C:extracellular space"/>
    <property type="evidence" value="ECO:0007669"/>
    <property type="project" value="TreeGrafter"/>
</dbReference>
<dbReference type="InterPro" id="IPR013818">
    <property type="entry name" value="Lipase"/>
</dbReference>
<dbReference type="InterPro" id="IPR000734">
    <property type="entry name" value="TAG_lipase"/>
</dbReference>
<evidence type="ECO:0000256" key="5">
    <source>
        <dbReference type="RuleBase" id="RU004262"/>
    </source>
</evidence>
<evidence type="ECO:0000256" key="6">
    <source>
        <dbReference type="SAM" id="SignalP"/>
    </source>
</evidence>
<evidence type="ECO:0000256" key="1">
    <source>
        <dbReference type="ARBA" id="ARBA00004613"/>
    </source>
</evidence>
<dbReference type="FunFam" id="3.40.50.1820:FF:000033">
    <property type="entry name" value="Pancreatic triacylglycerol lipase"/>
    <property type="match status" value="1"/>
</dbReference>
<evidence type="ECO:0000256" key="3">
    <source>
        <dbReference type="ARBA" id="ARBA00022525"/>
    </source>
</evidence>
<dbReference type="PANTHER" id="PTHR11610:SF178">
    <property type="entry name" value="LIPASE MEMBER H-A-LIKE PROTEIN"/>
    <property type="match status" value="1"/>
</dbReference>
<evidence type="ECO:0000256" key="2">
    <source>
        <dbReference type="ARBA" id="ARBA00010701"/>
    </source>
</evidence>
<feature type="signal peptide" evidence="6">
    <location>
        <begin position="1"/>
        <end position="22"/>
    </location>
</feature>
<dbReference type="GO" id="GO:0004806">
    <property type="term" value="F:triacylglycerol lipase activity"/>
    <property type="evidence" value="ECO:0007669"/>
    <property type="project" value="InterPro"/>
</dbReference>
<dbReference type="Proteomes" id="UP000887568">
    <property type="component" value="Unplaced"/>
</dbReference>
<comment type="subcellular location">
    <subcellularLocation>
        <location evidence="1">Secreted</location>
    </subcellularLocation>
</comment>
<dbReference type="InterPro" id="IPR002331">
    <property type="entry name" value="Lipase_panc"/>
</dbReference>
<evidence type="ECO:0000256" key="4">
    <source>
        <dbReference type="ARBA" id="ARBA00023157"/>
    </source>
</evidence>
<dbReference type="CDD" id="cd00707">
    <property type="entry name" value="Pancreat_lipase_like"/>
    <property type="match status" value="1"/>
</dbReference>
<dbReference type="GeneID" id="119741804"/>
<dbReference type="RefSeq" id="XP_038073630.1">
    <property type="nucleotide sequence ID" value="XM_038217702.1"/>
</dbReference>
<dbReference type="InterPro" id="IPR033906">
    <property type="entry name" value="Lipase_N"/>
</dbReference>
<comment type="similarity">
    <text evidence="2 5">Belongs to the AB hydrolase superfamily. Lipase family.</text>
</comment>
<accession>A0A914BCQ8</accession>
<dbReference type="Gene3D" id="3.40.50.1820">
    <property type="entry name" value="alpha/beta hydrolase"/>
    <property type="match status" value="1"/>
</dbReference>
<evidence type="ECO:0000313" key="8">
    <source>
        <dbReference type="EnsemblMetazoa" id="XP_038073630.1"/>
    </source>
</evidence>
<reference evidence="8" key="1">
    <citation type="submission" date="2022-11" db="UniProtKB">
        <authorList>
            <consortium name="EnsemblMetazoa"/>
        </authorList>
    </citation>
    <scope>IDENTIFICATION</scope>
</reference>
<dbReference type="Pfam" id="PF00151">
    <property type="entry name" value="Lipase"/>
    <property type="match status" value="1"/>
</dbReference>
<keyword evidence="6" id="KW-0732">Signal</keyword>